<gene>
    <name evidence="2" type="ORF">VZT92_022137</name>
</gene>
<evidence type="ECO:0000313" key="2">
    <source>
        <dbReference type="EMBL" id="KAK9519403.1"/>
    </source>
</evidence>
<proteinExistence type="predicted"/>
<name>A0AAW1EA40_ZOAVI</name>
<organism evidence="2 3">
    <name type="scientific">Zoarces viviparus</name>
    <name type="common">Viviparous eelpout</name>
    <name type="synonym">Blennius viviparus</name>
    <dbReference type="NCBI Taxonomy" id="48416"/>
    <lineage>
        <taxon>Eukaryota</taxon>
        <taxon>Metazoa</taxon>
        <taxon>Chordata</taxon>
        <taxon>Craniata</taxon>
        <taxon>Vertebrata</taxon>
        <taxon>Euteleostomi</taxon>
        <taxon>Actinopterygii</taxon>
        <taxon>Neopterygii</taxon>
        <taxon>Teleostei</taxon>
        <taxon>Neoteleostei</taxon>
        <taxon>Acanthomorphata</taxon>
        <taxon>Eupercaria</taxon>
        <taxon>Perciformes</taxon>
        <taxon>Cottioidei</taxon>
        <taxon>Zoarcales</taxon>
        <taxon>Zoarcidae</taxon>
        <taxon>Zoarcinae</taxon>
        <taxon>Zoarces</taxon>
    </lineage>
</organism>
<dbReference type="AlphaFoldDB" id="A0AAW1EA40"/>
<accession>A0AAW1EA40</accession>
<evidence type="ECO:0000256" key="1">
    <source>
        <dbReference type="SAM" id="MobiDB-lite"/>
    </source>
</evidence>
<feature type="region of interest" description="Disordered" evidence="1">
    <location>
        <begin position="52"/>
        <end position="77"/>
    </location>
</feature>
<comment type="caution">
    <text evidence="2">The sequence shown here is derived from an EMBL/GenBank/DDBJ whole genome shotgun (WGS) entry which is preliminary data.</text>
</comment>
<dbReference type="EMBL" id="JBCEZU010000434">
    <property type="protein sequence ID" value="KAK9519403.1"/>
    <property type="molecule type" value="Genomic_DNA"/>
</dbReference>
<keyword evidence="3" id="KW-1185">Reference proteome</keyword>
<sequence>MVFGRQQSAAASLTPSCPGLSAPGLSAATGQYRLLSGLQLACEPIRNRTCHGGTESWPDTTRIQPPFTGPAKLSGPS</sequence>
<reference evidence="2 3" key="1">
    <citation type="journal article" date="2024" name="Genome Biol. Evol.">
        <title>Chromosome-level genome assembly of the viviparous eelpout Zoarces viviparus.</title>
        <authorList>
            <person name="Fuhrmann N."/>
            <person name="Brasseur M.V."/>
            <person name="Bakowski C.E."/>
            <person name="Podsiadlowski L."/>
            <person name="Prost S."/>
            <person name="Krehenwinkel H."/>
            <person name="Mayer C."/>
        </authorList>
    </citation>
    <scope>NUCLEOTIDE SEQUENCE [LARGE SCALE GENOMIC DNA]</scope>
    <source>
        <strain evidence="2">NO-MEL_2022_Ind0_liver</strain>
    </source>
</reference>
<evidence type="ECO:0000313" key="3">
    <source>
        <dbReference type="Proteomes" id="UP001488805"/>
    </source>
</evidence>
<protein>
    <submittedName>
        <fullName evidence="2">Uncharacterized protein</fullName>
    </submittedName>
</protein>
<dbReference type="Proteomes" id="UP001488805">
    <property type="component" value="Unassembled WGS sequence"/>
</dbReference>